<evidence type="ECO:0000313" key="3">
    <source>
        <dbReference type="Proteomes" id="UP000030649"/>
    </source>
</evidence>
<dbReference type="HOGENOM" id="CLU_1987574_0_0_2"/>
<protein>
    <submittedName>
        <fullName evidence="2">Uncharacterized protein</fullName>
    </submittedName>
</protein>
<gene>
    <name evidence="2" type="ORF">J07HQW1_02777</name>
</gene>
<organism evidence="2 3">
    <name type="scientific">Haloquadratum walsbyi J07HQW1</name>
    <dbReference type="NCBI Taxonomy" id="1238424"/>
    <lineage>
        <taxon>Archaea</taxon>
        <taxon>Methanobacteriati</taxon>
        <taxon>Methanobacteriota</taxon>
        <taxon>Stenosarchaea group</taxon>
        <taxon>Halobacteria</taxon>
        <taxon>Halobacteriales</taxon>
        <taxon>Haloferacaceae</taxon>
        <taxon>Haloquadratum</taxon>
    </lineage>
</organism>
<dbReference type="STRING" id="1238424.J07HQW1_02777"/>
<accession>U1N7Q2</accession>
<evidence type="ECO:0000256" key="1">
    <source>
        <dbReference type="SAM" id="MobiDB-lite"/>
    </source>
</evidence>
<dbReference type="AlphaFoldDB" id="U1N7Q2"/>
<proteinExistence type="predicted"/>
<dbReference type="EMBL" id="KE356560">
    <property type="protein sequence ID" value="ERG92730.1"/>
    <property type="molecule type" value="Genomic_DNA"/>
</dbReference>
<evidence type="ECO:0000313" key="2">
    <source>
        <dbReference type="EMBL" id="ERG92730.1"/>
    </source>
</evidence>
<feature type="region of interest" description="Disordered" evidence="1">
    <location>
        <begin position="45"/>
        <end position="66"/>
    </location>
</feature>
<sequence length="125" mass="14629">MIETVAKRESRRVGWQQPRTRLYDEESAYIEWRVLKSIVKQSGDYDDTHGQFSEMDTGVVEKSEPDGTLPYRARRLSHPQAIYRRRKTSLWIERTGLTLTRELPRLDETGTPIPNTFSILPATRH</sequence>
<reference evidence="2 3" key="1">
    <citation type="journal article" date="2013" name="PLoS ONE">
        <title>Assembly-driven community genomics of a hypersaline microbial ecosystem.</title>
        <authorList>
            <person name="Podell S."/>
            <person name="Ugalde J.A."/>
            <person name="Narasingarao P."/>
            <person name="Banfield J.F."/>
            <person name="Heidelberg K.B."/>
            <person name="Allen E.E."/>
        </authorList>
    </citation>
    <scope>NUCLEOTIDE SEQUENCE [LARGE SCALE GENOMIC DNA]</scope>
    <source>
        <strain evidence="3">J07HQW1</strain>
    </source>
</reference>
<dbReference type="Proteomes" id="UP000030649">
    <property type="component" value="Unassembled WGS sequence"/>
</dbReference>
<name>U1N7Q2_9EURY</name>